<feature type="domain" description="Leucine-binding protein" evidence="5">
    <location>
        <begin position="136"/>
        <end position="512"/>
    </location>
</feature>
<dbReference type="Proteomes" id="UP000272400">
    <property type="component" value="Unassembled WGS sequence"/>
</dbReference>
<evidence type="ECO:0000259" key="5">
    <source>
        <dbReference type="Pfam" id="PF13458"/>
    </source>
</evidence>
<name>A0A3N1CTN1_9ACTN</name>
<proteinExistence type="inferred from homology"/>
<comment type="similarity">
    <text evidence="1">Belongs to the leucine-binding protein family.</text>
</comment>
<dbReference type="EMBL" id="RJKE01000001">
    <property type="protein sequence ID" value="ROO84661.1"/>
    <property type="molecule type" value="Genomic_DNA"/>
</dbReference>
<feature type="region of interest" description="Disordered" evidence="3">
    <location>
        <begin position="36"/>
        <end position="59"/>
    </location>
</feature>
<dbReference type="PANTHER" id="PTHR30483:SF6">
    <property type="entry name" value="PERIPLASMIC BINDING PROTEIN OF ABC TRANSPORTER FOR NATURAL AMINO ACIDS"/>
    <property type="match status" value="1"/>
</dbReference>
<dbReference type="Gene3D" id="3.40.50.2300">
    <property type="match status" value="2"/>
</dbReference>
<evidence type="ECO:0000313" key="6">
    <source>
        <dbReference type="EMBL" id="ROO84661.1"/>
    </source>
</evidence>
<dbReference type="InterPro" id="IPR028081">
    <property type="entry name" value="Leu-bd"/>
</dbReference>
<keyword evidence="7" id="KW-1185">Reference proteome</keyword>
<dbReference type="AlphaFoldDB" id="A0A3N1CTN1"/>
<evidence type="ECO:0000313" key="7">
    <source>
        <dbReference type="Proteomes" id="UP000272400"/>
    </source>
</evidence>
<feature type="transmembrane region" description="Helical" evidence="4">
    <location>
        <begin position="62"/>
        <end position="81"/>
    </location>
</feature>
<evidence type="ECO:0000256" key="1">
    <source>
        <dbReference type="ARBA" id="ARBA00010062"/>
    </source>
</evidence>
<dbReference type="InterPro" id="IPR028082">
    <property type="entry name" value="Peripla_BP_I"/>
</dbReference>
<dbReference type="CDD" id="cd06268">
    <property type="entry name" value="PBP1_ABC_transporter_LIVBP-like"/>
    <property type="match status" value="1"/>
</dbReference>
<dbReference type="InterPro" id="IPR051010">
    <property type="entry name" value="BCAA_transport"/>
</dbReference>
<protein>
    <submittedName>
        <fullName evidence="6">ABC-type branched-subunit amino acid transport system substrate-binding protein</fullName>
    </submittedName>
</protein>
<dbReference type="Pfam" id="PF13458">
    <property type="entry name" value="Peripla_BP_6"/>
    <property type="match status" value="1"/>
</dbReference>
<dbReference type="SUPFAM" id="SSF53822">
    <property type="entry name" value="Periplasmic binding protein-like I"/>
    <property type="match status" value="1"/>
</dbReference>
<organism evidence="6 7">
    <name type="scientific">Actinocorallia herbida</name>
    <dbReference type="NCBI Taxonomy" id="58109"/>
    <lineage>
        <taxon>Bacteria</taxon>
        <taxon>Bacillati</taxon>
        <taxon>Actinomycetota</taxon>
        <taxon>Actinomycetes</taxon>
        <taxon>Streptosporangiales</taxon>
        <taxon>Thermomonosporaceae</taxon>
        <taxon>Actinocorallia</taxon>
    </lineage>
</organism>
<sequence length="547" mass="57131">MGDGSPGQGVERSSAGRDILQYFSRALISIHVWPSRTVPDPGGEPGPPEPGRPGRPRRGRKVAAAFVAVALVTGLGLWFGLRSGCEGDLELNAGECVGVSDGEALFDPKNAGLTAVQRLFAAENRLVDADQDDGDVTIAFLGPLTGDANSPAKGRAVHEIAAAYIAQVRANSGELGESRKIKVVLANAGSDESGWEQAAEGLKKMVGADRLVAVVGLGLSQRETKNAINRLAEKGLPLIADVVTASGFDRANTDSDRLHLMPLPVDRQMEIVHAWLKDKHLMAGTAEVVETGVTSTGAEDMYATSLSAAFAKEGFVPTTPTGGGRPYQYKPGEDFKGIAQSVCAAGPDLLYFAGRGVDLEKLLNALGAQTTCALPSLTVVTGSDATALDPTEPFFSDPRRPLSLVYVPIADRDRLNSWDNQEIAQYHAFANRFVATFKGLGLDESELADGWAIMAHDAMLAAAKAAIDAHGKNPTVDAVAEALDALGSGPADARDLVPGAAGDFAFDAEGGRVVYLPTRSGEGTRTPSAAPVQIGVHCAETGRAGRC</sequence>
<comment type="caution">
    <text evidence="6">The sequence shown here is derived from an EMBL/GenBank/DDBJ whole genome shotgun (WGS) entry which is preliminary data.</text>
</comment>
<accession>A0A3N1CTN1</accession>
<evidence type="ECO:0000256" key="4">
    <source>
        <dbReference type="SAM" id="Phobius"/>
    </source>
</evidence>
<keyword evidence="2" id="KW-0732">Signal</keyword>
<dbReference type="PANTHER" id="PTHR30483">
    <property type="entry name" value="LEUCINE-SPECIFIC-BINDING PROTEIN"/>
    <property type="match status" value="1"/>
</dbReference>
<feature type="compositionally biased region" description="Pro residues" evidence="3">
    <location>
        <begin position="42"/>
        <end position="53"/>
    </location>
</feature>
<evidence type="ECO:0000256" key="2">
    <source>
        <dbReference type="ARBA" id="ARBA00022729"/>
    </source>
</evidence>
<keyword evidence="4" id="KW-1133">Transmembrane helix</keyword>
<keyword evidence="4" id="KW-0812">Transmembrane</keyword>
<evidence type="ECO:0000256" key="3">
    <source>
        <dbReference type="SAM" id="MobiDB-lite"/>
    </source>
</evidence>
<gene>
    <name evidence="6" type="ORF">EDD29_2188</name>
</gene>
<keyword evidence="4" id="KW-0472">Membrane</keyword>
<dbReference type="RefSeq" id="WP_170201352.1">
    <property type="nucleotide sequence ID" value="NZ_RJKE01000001.1"/>
</dbReference>
<reference evidence="6 7" key="1">
    <citation type="submission" date="2018-11" db="EMBL/GenBank/DDBJ databases">
        <title>Sequencing the genomes of 1000 actinobacteria strains.</title>
        <authorList>
            <person name="Klenk H.-P."/>
        </authorList>
    </citation>
    <scope>NUCLEOTIDE SEQUENCE [LARGE SCALE GENOMIC DNA]</scope>
    <source>
        <strain evidence="6 7">DSM 44254</strain>
    </source>
</reference>